<keyword evidence="4 6" id="KW-1133">Transmembrane helix</keyword>
<evidence type="ECO:0000256" key="5">
    <source>
        <dbReference type="ARBA" id="ARBA00023136"/>
    </source>
</evidence>
<evidence type="ECO:0000256" key="6">
    <source>
        <dbReference type="SAM" id="Phobius"/>
    </source>
</evidence>
<sequence>MGLTGRLLPDGLLRRVGAHGGVLASFAFVLVAEFGDKTQLLTIDLAATFPDAPLSVFVGVVAALALRTGVDALVGERVERWLPERAVEAAAAAVFLAFGLLVLGVLPTTGLLVVLAGVALGLIGWKVAARR</sequence>
<accession>A0ABD6A842</accession>
<comment type="similarity">
    <text evidence="2">Belongs to the GDT1 family.</text>
</comment>
<reference evidence="7 8" key="1">
    <citation type="journal article" date="2019" name="Int. J. Syst. Evol. Microbiol.">
        <title>The Global Catalogue of Microorganisms (GCM) 10K type strain sequencing project: providing services to taxonomists for standard genome sequencing and annotation.</title>
        <authorList>
            <consortium name="The Broad Institute Genomics Platform"/>
            <consortium name="The Broad Institute Genome Sequencing Center for Infectious Disease"/>
            <person name="Wu L."/>
            <person name="Ma J."/>
        </authorList>
    </citation>
    <scope>NUCLEOTIDE SEQUENCE [LARGE SCALE GENOMIC DNA]</scope>
    <source>
        <strain evidence="7 8">PSR21</strain>
    </source>
</reference>
<evidence type="ECO:0000256" key="1">
    <source>
        <dbReference type="ARBA" id="ARBA00004141"/>
    </source>
</evidence>
<dbReference type="GeneID" id="79316790"/>
<evidence type="ECO:0000256" key="4">
    <source>
        <dbReference type="ARBA" id="ARBA00022989"/>
    </source>
</evidence>
<feature type="transmembrane region" description="Helical" evidence="6">
    <location>
        <begin position="52"/>
        <end position="74"/>
    </location>
</feature>
<dbReference type="AlphaFoldDB" id="A0ABD6A842"/>
<dbReference type="RefSeq" id="WP_276304166.1">
    <property type="nucleotide sequence ID" value="NZ_CP119992.1"/>
</dbReference>
<keyword evidence="5 6" id="KW-0472">Membrane</keyword>
<dbReference type="Pfam" id="PF01169">
    <property type="entry name" value="GDT1"/>
    <property type="match status" value="1"/>
</dbReference>
<proteinExistence type="inferred from homology"/>
<feature type="transmembrane region" description="Helical" evidence="6">
    <location>
        <begin position="86"/>
        <end position="105"/>
    </location>
</feature>
<protein>
    <submittedName>
        <fullName evidence="7">TMEM165/GDT1 family protein</fullName>
    </submittedName>
</protein>
<comment type="caution">
    <text evidence="7">The sequence shown here is derived from an EMBL/GenBank/DDBJ whole genome shotgun (WGS) entry which is preliminary data.</text>
</comment>
<evidence type="ECO:0000256" key="3">
    <source>
        <dbReference type="ARBA" id="ARBA00022692"/>
    </source>
</evidence>
<dbReference type="Proteomes" id="UP001596547">
    <property type="component" value="Unassembled WGS sequence"/>
</dbReference>
<feature type="transmembrane region" description="Helical" evidence="6">
    <location>
        <begin position="12"/>
        <end position="32"/>
    </location>
</feature>
<dbReference type="PANTHER" id="PTHR12608">
    <property type="entry name" value="TRANSMEMBRANE PROTEIN HTP-1 RELATED"/>
    <property type="match status" value="1"/>
</dbReference>
<dbReference type="InterPro" id="IPR001727">
    <property type="entry name" value="GDT1-like"/>
</dbReference>
<comment type="subcellular location">
    <subcellularLocation>
        <location evidence="1">Membrane</location>
        <topology evidence="1">Multi-pass membrane protein</topology>
    </subcellularLocation>
</comment>
<gene>
    <name evidence="7" type="ORF">ACFQPE_07125</name>
</gene>
<dbReference type="PANTHER" id="PTHR12608:SF1">
    <property type="entry name" value="TRANSMEMBRANE PROTEIN 165"/>
    <property type="match status" value="1"/>
</dbReference>
<evidence type="ECO:0000313" key="7">
    <source>
        <dbReference type="EMBL" id="MFC7316570.1"/>
    </source>
</evidence>
<dbReference type="GO" id="GO:0016020">
    <property type="term" value="C:membrane"/>
    <property type="evidence" value="ECO:0007669"/>
    <property type="project" value="UniProtKB-SubCell"/>
</dbReference>
<organism evidence="7 8">
    <name type="scientific">Halomarina halobia</name>
    <dbReference type="NCBI Taxonomy" id="3033386"/>
    <lineage>
        <taxon>Archaea</taxon>
        <taxon>Methanobacteriati</taxon>
        <taxon>Methanobacteriota</taxon>
        <taxon>Stenosarchaea group</taxon>
        <taxon>Halobacteria</taxon>
        <taxon>Halobacteriales</taxon>
        <taxon>Natronomonadaceae</taxon>
        <taxon>Halomarina</taxon>
    </lineage>
</organism>
<keyword evidence="8" id="KW-1185">Reference proteome</keyword>
<evidence type="ECO:0000313" key="8">
    <source>
        <dbReference type="Proteomes" id="UP001596547"/>
    </source>
</evidence>
<name>A0ABD6A842_9EURY</name>
<keyword evidence="3 6" id="KW-0812">Transmembrane</keyword>
<dbReference type="EMBL" id="JBHTBF010000002">
    <property type="protein sequence ID" value="MFC7316570.1"/>
    <property type="molecule type" value="Genomic_DNA"/>
</dbReference>
<evidence type="ECO:0000256" key="2">
    <source>
        <dbReference type="ARBA" id="ARBA00009190"/>
    </source>
</evidence>